<comment type="caution">
    <text evidence="2">The sequence shown here is derived from an EMBL/GenBank/DDBJ whole genome shotgun (WGS) entry which is preliminary data.</text>
</comment>
<protein>
    <submittedName>
        <fullName evidence="2">Uncharacterized protein</fullName>
    </submittedName>
</protein>
<reference evidence="2" key="2">
    <citation type="journal article" date="2023" name="Science">
        <title>Genomic signatures of disease resistance in endangered staghorn corals.</title>
        <authorList>
            <person name="Vollmer S.V."/>
            <person name="Selwyn J.D."/>
            <person name="Despard B.A."/>
            <person name="Roesel C.L."/>
        </authorList>
    </citation>
    <scope>NUCLEOTIDE SEQUENCE</scope>
    <source>
        <strain evidence="2">K2</strain>
    </source>
</reference>
<gene>
    <name evidence="2" type="ORF">P5673_030878</name>
</gene>
<dbReference type="EMBL" id="JARQWQ010000137">
    <property type="protein sequence ID" value="KAK2548835.1"/>
    <property type="molecule type" value="Genomic_DNA"/>
</dbReference>
<organism evidence="2 3">
    <name type="scientific">Acropora cervicornis</name>
    <name type="common">Staghorn coral</name>
    <dbReference type="NCBI Taxonomy" id="6130"/>
    <lineage>
        <taxon>Eukaryota</taxon>
        <taxon>Metazoa</taxon>
        <taxon>Cnidaria</taxon>
        <taxon>Anthozoa</taxon>
        <taxon>Hexacorallia</taxon>
        <taxon>Scleractinia</taxon>
        <taxon>Astrocoeniina</taxon>
        <taxon>Acroporidae</taxon>
        <taxon>Acropora</taxon>
    </lineage>
</organism>
<evidence type="ECO:0000313" key="3">
    <source>
        <dbReference type="Proteomes" id="UP001249851"/>
    </source>
</evidence>
<accession>A0AAD9PTL6</accession>
<keyword evidence="1" id="KW-0732">Signal</keyword>
<dbReference type="AlphaFoldDB" id="A0AAD9PTL6"/>
<feature type="signal peptide" evidence="1">
    <location>
        <begin position="1"/>
        <end position="22"/>
    </location>
</feature>
<proteinExistence type="predicted"/>
<keyword evidence="3" id="KW-1185">Reference proteome</keyword>
<feature type="chain" id="PRO_5042172340" evidence="1">
    <location>
        <begin position="23"/>
        <end position="168"/>
    </location>
</feature>
<sequence length="168" mass="19041">MNRRISLKQFFYLLQVTSCVELQFIAYLEPVPNNKVSPTAIQSFDVYALGLGKYLAYLHHMLNWNSSHGDNARLTSGRPILHAEGQFMLSHYSPSQFVPMKTIGARNLKEVLRKAIAESNGKQSLEVDGKDKVLRSDEIEMTWLKDVSVNRGPEDIKQDRDTGGITEE</sequence>
<evidence type="ECO:0000256" key="1">
    <source>
        <dbReference type="SAM" id="SignalP"/>
    </source>
</evidence>
<dbReference type="Proteomes" id="UP001249851">
    <property type="component" value="Unassembled WGS sequence"/>
</dbReference>
<name>A0AAD9PTL6_ACRCE</name>
<evidence type="ECO:0000313" key="2">
    <source>
        <dbReference type="EMBL" id="KAK2548835.1"/>
    </source>
</evidence>
<reference evidence="2" key="1">
    <citation type="journal article" date="2023" name="G3 (Bethesda)">
        <title>Whole genome assembly and annotation of the endangered Caribbean coral Acropora cervicornis.</title>
        <authorList>
            <person name="Selwyn J.D."/>
            <person name="Vollmer S.V."/>
        </authorList>
    </citation>
    <scope>NUCLEOTIDE SEQUENCE</scope>
    <source>
        <strain evidence="2">K2</strain>
    </source>
</reference>